<dbReference type="InterPro" id="IPR036259">
    <property type="entry name" value="MFS_trans_sf"/>
</dbReference>
<feature type="transmembrane region" description="Helical" evidence="6">
    <location>
        <begin position="152"/>
        <end position="173"/>
    </location>
</feature>
<name>A0A0D1Z2J2_9EURO</name>
<dbReference type="Proteomes" id="UP000054466">
    <property type="component" value="Unassembled WGS sequence"/>
</dbReference>
<reference evidence="8 9" key="1">
    <citation type="submission" date="2015-01" db="EMBL/GenBank/DDBJ databases">
        <title>The Genome Sequence of Cladophialophora immunda CBS83496.</title>
        <authorList>
            <consortium name="The Broad Institute Genomics Platform"/>
            <person name="Cuomo C."/>
            <person name="de Hoog S."/>
            <person name="Gorbushina A."/>
            <person name="Stielow B."/>
            <person name="Teixiera M."/>
            <person name="Abouelleil A."/>
            <person name="Chapman S.B."/>
            <person name="Priest M."/>
            <person name="Young S.K."/>
            <person name="Wortman J."/>
            <person name="Nusbaum C."/>
            <person name="Birren B."/>
        </authorList>
    </citation>
    <scope>NUCLEOTIDE SEQUENCE [LARGE SCALE GENOMIC DNA]</scope>
    <source>
        <strain evidence="8 9">CBS 83496</strain>
    </source>
</reference>
<dbReference type="AlphaFoldDB" id="A0A0D1Z2J2"/>
<dbReference type="VEuPathDB" id="FungiDB:PV07_12714"/>
<feature type="transmembrane region" description="Helical" evidence="6">
    <location>
        <begin position="283"/>
        <end position="303"/>
    </location>
</feature>
<dbReference type="GO" id="GO:0022857">
    <property type="term" value="F:transmembrane transporter activity"/>
    <property type="evidence" value="ECO:0007669"/>
    <property type="project" value="InterPro"/>
</dbReference>
<feature type="region of interest" description="Disordered" evidence="5">
    <location>
        <begin position="1"/>
        <end position="51"/>
    </location>
</feature>
<keyword evidence="4 6" id="KW-0472">Membrane</keyword>
<dbReference type="SUPFAM" id="SSF103473">
    <property type="entry name" value="MFS general substrate transporter"/>
    <property type="match status" value="1"/>
</dbReference>
<proteinExistence type="predicted"/>
<feature type="domain" description="Major facilitator superfamily (MFS) profile" evidence="7">
    <location>
        <begin position="61"/>
        <end position="550"/>
    </location>
</feature>
<dbReference type="Pfam" id="PF07690">
    <property type="entry name" value="MFS_1"/>
    <property type="match status" value="1"/>
</dbReference>
<feature type="transmembrane region" description="Helical" evidence="6">
    <location>
        <begin position="453"/>
        <end position="478"/>
    </location>
</feature>
<evidence type="ECO:0000256" key="6">
    <source>
        <dbReference type="SAM" id="Phobius"/>
    </source>
</evidence>
<feature type="transmembrane region" description="Helical" evidence="6">
    <location>
        <begin position="61"/>
        <end position="86"/>
    </location>
</feature>
<feature type="transmembrane region" description="Helical" evidence="6">
    <location>
        <begin position="215"/>
        <end position="235"/>
    </location>
</feature>
<sequence length="579" mass="61251">MGLDNDRLAAESPDAKPALSSEQALPPKGGEADTLGEVEKGSTTPSVPPAPWKPSKEEWMLFFPLALTSFMVSLDATVIITSLPTIAEDLDASATSSFWIGTSYLLSCAVTMPFMASLSDIFGRPLCLTLSVFVFGGGTVVCAAAQNIDAMLAGRAIQGIGGGGIISLSLVILTDVVPLKFRPRYVGIIQGAWAVGTCAGPIIGGALATRSRWRWVFYIMLPLAGAGAVTVPLMVRLKSRRSDDPWRVKVARVDLVGAALFISSATLVLIALSRAGIQVPWSSAMTVGPLVGGSLGLVITVFWERFVATTPFLKIALFCRKSAYGVYGGTFAQGFLLYGQLYYSPLFFESVKLLGPLQTGVSLLPIMLTLTPASVAAGALITRWGHYRWALWSGWGLVTLAEGLTIRWAAHTRAGEWIATSMLLGLGHGLLLTAHNCASQATAPSGDEGAATAFYALVRSLGMAMGVGIIACVFLNVIRAKCETRQIPPDVAANITSYAVRLKSMAPGHLRSAIMETYAGGFQGTSIFLSAVGGVAFGACVWVRGFEIDKELLSDHHIVSSRQGVTEDQSHIDVVMKAG</sequence>
<dbReference type="HOGENOM" id="CLU_000960_22_0_1"/>
<feature type="transmembrane region" description="Helical" evidence="6">
    <location>
        <begin position="255"/>
        <end position="277"/>
    </location>
</feature>
<dbReference type="Gene3D" id="1.20.1720.10">
    <property type="entry name" value="Multidrug resistance protein D"/>
    <property type="match status" value="1"/>
</dbReference>
<dbReference type="InterPro" id="IPR011701">
    <property type="entry name" value="MFS"/>
</dbReference>
<dbReference type="PROSITE" id="PS50850">
    <property type="entry name" value="MFS"/>
    <property type="match status" value="1"/>
</dbReference>
<keyword evidence="9" id="KW-1185">Reference proteome</keyword>
<protein>
    <recommendedName>
        <fullName evidence="7">Major facilitator superfamily (MFS) profile domain-containing protein</fullName>
    </recommendedName>
</protein>
<dbReference type="OrthoDB" id="2351791at2759"/>
<evidence type="ECO:0000313" key="8">
    <source>
        <dbReference type="EMBL" id="KIW21871.1"/>
    </source>
</evidence>
<feature type="transmembrane region" description="Helical" evidence="6">
    <location>
        <begin position="185"/>
        <end position="209"/>
    </location>
</feature>
<organism evidence="8 9">
    <name type="scientific">Cladophialophora immunda</name>
    <dbReference type="NCBI Taxonomy" id="569365"/>
    <lineage>
        <taxon>Eukaryota</taxon>
        <taxon>Fungi</taxon>
        <taxon>Dikarya</taxon>
        <taxon>Ascomycota</taxon>
        <taxon>Pezizomycotina</taxon>
        <taxon>Eurotiomycetes</taxon>
        <taxon>Chaetothyriomycetidae</taxon>
        <taxon>Chaetothyriales</taxon>
        <taxon>Herpotrichiellaceae</taxon>
        <taxon>Cladophialophora</taxon>
    </lineage>
</organism>
<dbReference type="Gene3D" id="1.20.1250.20">
    <property type="entry name" value="MFS general substrate transporter like domains"/>
    <property type="match status" value="1"/>
</dbReference>
<dbReference type="GO" id="GO:0005886">
    <property type="term" value="C:plasma membrane"/>
    <property type="evidence" value="ECO:0007669"/>
    <property type="project" value="TreeGrafter"/>
</dbReference>
<keyword evidence="3 6" id="KW-1133">Transmembrane helix</keyword>
<dbReference type="PANTHER" id="PTHR23501:SF94">
    <property type="entry name" value="MAJOR FACILITATOR SUPERFAMILY (MFS) PROFILE DOMAIN-CONTAINING PROTEIN"/>
    <property type="match status" value="1"/>
</dbReference>
<evidence type="ECO:0000256" key="3">
    <source>
        <dbReference type="ARBA" id="ARBA00022989"/>
    </source>
</evidence>
<evidence type="ECO:0000313" key="9">
    <source>
        <dbReference type="Proteomes" id="UP000054466"/>
    </source>
</evidence>
<dbReference type="PRINTS" id="PR01036">
    <property type="entry name" value="TCRTETB"/>
</dbReference>
<evidence type="ECO:0000259" key="7">
    <source>
        <dbReference type="PROSITE" id="PS50850"/>
    </source>
</evidence>
<evidence type="ECO:0000256" key="4">
    <source>
        <dbReference type="ARBA" id="ARBA00023136"/>
    </source>
</evidence>
<evidence type="ECO:0000256" key="5">
    <source>
        <dbReference type="SAM" id="MobiDB-lite"/>
    </source>
</evidence>
<dbReference type="InterPro" id="IPR020846">
    <property type="entry name" value="MFS_dom"/>
</dbReference>
<comment type="subcellular location">
    <subcellularLocation>
        <location evidence="1">Membrane</location>
        <topology evidence="1">Multi-pass membrane protein</topology>
    </subcellularLocation>
</comment>
<dbReference type="GeneID" id="27351908"/>
<keyword evidence="2 6" id="KW-0812">Transmembrane</keyword>
<feature type="transmembrane region" description="Helical" evidence="6">
    <location>
        <begin position="324"/>
        <end position="343"/>
    </location>
</feature>
<feature type="transmembrane region" description="Helical" evidence="6">
    <location>
        <begin position="98"/>
        <end position="118"/>
    </location>
</feature>
<evidence type="ECO:0000256" key="1">
    <source>
        <dbReference type="ARBA" id="ARBA00004141"/>
    </source>
</evidence>
<dbReference type="PANTHER" id="PTHR23501">
    <property type="entry name" value="MAJOR FACILITATOR SUPERFAMILY"/>
    <property type="match status" value="1"/>
</dbReference>
<gene>
    <name evidence="8" type="ORF">PV07_12714</name>
</gene>
<feature type="transmembrane region" description="Helical" evidence="6">
    <location>
        <begin position="363"/>
        <end position="382"/>
    </location>
</feature>
<feature type="transmembrane region" description="Helical" evidence="6">
    <location>
        <begin position="389"/>
        <end position="410"/>
    </location>
</feature>
<dbReference type="RefSeq" id="XP_016242087.1">
    <property type="nucleotide sequence ID" value="XM_016400267.1"/>
</dbReference>
<feature type="transmembrane region" description="Helical" evidence="6">
    <location>
        <begin position="125"/>
        <end position="146"/>
    </location>
</feature>
<dbReference type="EMBL" id="KN847119">
    <property type="protein sequence ID" value="KIW21871.1"/>
    <property type="molecule type" value="Genomic_DNA"/>
</dbReference>
<accession>A0A0D1Z2J2</accession>
<evidence type="ECO:0000256" key="2">
    <source>
        <dbReference type="ARBA" id="ARBA00022692"/>
    </source>
</evidence>